<reference evidence="1 2" key="1">
    <citation type="submission" date="2016-03" db="EMBL/GenBank/DDBJ databases">
        <title>EvidentialGene: Evidence-directed Construction of Genes on Genomes.</title>
        <authorList>
            <person name="Gilbert D.G."/>
            <person name="Choi J.-H."/>
            <person name="Mockaitis K."/>
            <person name="Colbourne J."/>
            <person name="Pfrender M."/>
        </authorList>
    </citation>
    <scope>NUCLEOTIDE SEQUENCE [LARGE SCALE GENOMIC DNA]</scope>
    <source>
        <strain evidence="1 2">Xinb3</strain>
        <tissue evidence="1">Complete organism</tissue>
    </source>
</reference>
<protein>
    <submittedName>
        <fullName evidence="1">Uncharacterized protein</fullName>
    </submittedName>
</protein>
<sequence length="73" mass="8835">MIRCHQIRKRRKKESALYLTHFKEEEEKWLLQTGFDVRHMRNKSEKSCHLLRSMFLMAFEISCAPSHGVAHYE</sequence>
<proteinExistence type="predicted"/>
<gene>
    <name evidence="1" type="ORF">APZ42_026359</name>
</gene>
<dbReference type="AlphaFoldDB" id="A0A164SCW4"/>
<organism evidence="1 2">
    <name type="scientific">Daphnia magna</name>
    <dbReference type="NCBI Taxonomy" id="35525"/>
    <lineage>
        <taxon>Eukaryota</taxon>
        <taxon>Metazoa</taxon>
        <taxon>Ecdysozoa</taxon>
        <taxon>Arthropoda</taxon>
        <taxon>Crustacea</taxon>
        <taxon>Branchiopoda</taxon>
        <taxon>Diplostraca</taxon>
        <taxon>Cladocera</taxon>
        <taxon>Anomopoda</taxon>
        <taxon>Daphniidae</taxon>
        <taxon>Daphnia</taxon>
    </lineage>
</organism>
<evidence type="ECO:0000313" key="2">
    <source>
        <dbReference type="Proteomes" id="UP000076858"/>
    </source>
</evidence>
<keyword evidence="2" id="KW-1185">Reference proteome</keyword>
<accession>A0A164SCW4</accession>
<name>A0A164SCW4_9CRUS</name>
<dbReference type="Proteomes" id="UP000076858">
    <property type="component" value="Unassembled WGS sequence"/>
</dbReference>
<comment type="caution">
    <text evidence="1">The sequence shown here is derived from an EMBL/GenBank/DDBJ whole genome shotgun (WGS) entry which is preliminary data.</text>
</comment>
<dbReference type="EMBL" id="LRGB01002066">
    <property type="protein sequence ID" value="KZS09498.1"/>
    <property type="molecule type" value="Genomic_DNA"/>
</dbReference>
<evidence type="ECO:0000313" key="1">
    <source>
        <dbReference type="EMBL" id="KZS09498.1"/>
    </source>
</evidence>